<reference evidence="1 3" key="1">
    <citation type="submission" date="2018-10" db="EMBL/GenBank/DDBJ databases">
        <title>Co-occurring genomic capacity for anaerobic methane metabolism and dissimilatory sulfite reduction discovered in the Korarchaeota.</title>
        <authorList>
            <person name="Mckay L.J."/>
            <person name="Dlakic M."/>
            <person name="Fields M.W."/>
            <person name="Delmont T.O."/>
            <person name="Eren A.M."/>
            <person name="Jay Z.J."/>
            <person name="Klingelsmith K.B."/>
            <person name="Rusch D.B."/>
            <person name="Inskeep W.P."/>
        </authorList>
    </citation>
    <scope>NUCLEOTIDE SEQUENCE [LARGE SCALE GENOMIC DNA]</scope>
    <source>
        <strain evidence="1 3">MDKW</strain>
    </source>
</reference>
<dbReference type="InterPro" id="IPR036388">
    <property type="entry name" value="WH-like_DNA-bd_sf"/>
</dbReference>
<name>A0A3R9QE68_9CREN</name>
<evidence type="ECO:0000313" key="4">
    <source>
        <dbReference type="Proteomes" id="UP000316217"/>
    </source>
</evidence>
<evidence type="ECO:0000313" key="1">
    <source>
        <dbReference type="EMBL" id="RSN74353.1"/>
    </source>
</evidence>
<evidence type="ECO:0000313" key="3">
    <source>
        <dbReference type="Proteomes" id="UP000277582"/>
    </source>
</evidence>
<dbReference type="AlphaFoldDB" id="A0A3R9QE68"/>
<proteinExistence type="predicted"/>
<dbReference type="Gene3D" id="1.10.10.10">
    <property type="entry name" value="Winged helix-like DNA-binding domain superfamily/Winged helix DNA-binding domain"/>
    <property type="match status" value="1"/>
</dbReference>
<dbReference type="EMBL" id="RXII01000014">
    <property type="protein sequence ID" value="RZN63429.1"/>
    <property type="molecule type" value="Genomic_DNA"/>
</dbReference>
<accession>A0A3R9QE68</accession>
<reference evidence="2 4" key="2">
    <citation type="journal article" date="2019" name="Nat. Microbiol.">
        <title>Wide diversity of methane and short-chain alkane metabolisms in uncultured archaea.</title>
        <authorList>
            <person name="Borrel G."/>
            <person name="Adam P.S."/>
            <person name="McKay L.J."/>
            <person name="Chen L.X."/>
            <person name="Sierra-Garcia I.N."/>
            <person name="Sieber C.M."/>
            <person name="Letourneur Q."/>
            <person name="Ghozlane A."/>
            <person name="Andersen G.L."/>
            <person name="Li W.J."/>
            <person name="Hallam S.J."/>
            <person name="Muyzer G."/>
            <person name="de Oliveira V.M."/>
            <person name="Inskeep W.P."/>
            <person name="Banfield J.F."/>
            <person name="Gribaldo S."/>
        </authorList>
    </citation>
    <scope>NUCLEOTIDE SEQUENCE [LARGE SCALE GENOMIC DNA]</scope>
    <source>
        <strain evidence="2">NM4</strain>
    </source>
</reference>
<dbReference type="Proteomes" id="UP000277582">
    <property type="component" value="Unassembled WGS sequence"/>
</dbReference>
<protein>
    <submittedName>
        <fullName evidence="1">DUF2250 domain-containing protein</fullName>
    </submittedName>
</protein>
<dbReference type="Pfam" id="PF13412">
    <property type="entry name" value="HTH_24"/>
    <property type="match status" value="1"/>
</dbReference>
<gene>
    <name evidence="1" type="ORF">D6D85_08270</name>
    <name evidence="2" type="ORF">EF810_00845</name>
</gene>
<organism evidence="1 3">
    <name type="scientific">Candidatus Methanodesulfokora washburnensis</name>
    <dbReference type="NCBI Taxonomy" id="2478471"/>
    <lineage>
        <taxon>Archaea</taxon>
        <taxon>Thermoproteota</taxon>
        <taxon>Candidatus Korarchaeia</taxon>
        <taxon>Candidatus Korarchaeia incertae sedis</taxon>
        <taxon>Candidatus Methanodesulfokora</taxon>
    </lineage>
</organism>
<sequence>MSMDDFTIKVLKVIKKRGPSSCKEIANDIGVSAQKVAAKMRYIVKLGLVEKKNGKYELSKAGESAIE</sequence>
<evidence type="ECO:0000313" key="2">
    <source>
        <dbReference type="EMBL" id="RZN63429.1"/>
    </source>
</evidence>
<dbReference type="Proteomes" id="UP000316217">
    <property type="component" value="Unassembled WGS sequence"/>
</dbReference>
<comment type="caution">
    <text evidence="1">The sequence shown here is derived from an EMBL/GenBank/DDBJ whole genome shotgun (WGS) entry which is preliminary data.</text>
</comment>
<keyword evidence="3" id="KW-1185">Reference proteome</keyword>
<dbReference type="EMBL" id="RCOS01000096">
    <property type="protein sequence ID" value="RSN74353.1"/>
    <property type="molecule type" value="Genomic_DNA"/>
</dbReference>
<dbReference type="SUPFAM" id="SSF46785">
    <property type="entry name" value="Winged helix' DNA-binding domain"/>
    <property type="match status" value="1"/>
</dbReference>
<dbReference type="InterPro" id="IPR036390">
    <property type="entry name" value="WH_DNA-bd_sf"/>
</dbReference>